<dbReference type="AlphaFoldDB" id="A0A371F7V8"/>
<dbReference type="OrthoDB" id="1430789at2759"/>
<dbReference type="PANTHER" id="PTHR46481">
    <property type="entry name" value="ZINC FINGER BED DOMAIN-CONTAINING PROTEIN 4"/>
    <property type="match status" value="1"/>
</dbReference>
<reference evidence="1" key="1">
    <citation type="submission" date="2018-05" db="EMBL/GenBank/DDBJ databases">
        <title>Draft genome of Mucuna pruriens seed.</title>
        <authorList>
            <person name="Nnadi N.E."/>
            <person name="Vos R."/>
            <person name="Hasami M.H."/>
            <person name="Devisetty U.K."/>
            <person name="Aguiy J.C."/>
        </authorList>
    </citation>
    <scope>NUCLEOTIDE SEQUENCE [LARGE SCALE GENOMIC DNA]</scope>
    <source>
        <strain evidence="1">JCA_2017</strain>
    </source>
</reference>
<evidence type="ECO:0000313" key="1">
    <source>
        <dbReference type="EMBL" id="RDX74376.1"/>
    </source>
</evidence>
<organism evidence="1 2">
    <name type="scientific">Mucuna pruriens</name>
    <name type="common">Velvet bean</name>
    <name type="synonym">Dolichos pruriens</name>
    <dbReference type="NCBI Taxonomy" id="157652"/>
    <lineage>
        <taxon>Eukaryota</taxon>
        <taxon>Viridiplantae</taxon>
        <taxon>Streptophyta</taxon>
        <taxon>Embryophyta</taxon>
        <taxon>Tracheophyta</taxon>
        <taxon>Spermatophyta</taxon>
        <taxon>Magnoliopsida</taxon>
        <taxon>eudicotyledons</taxon>
        <taxon>Gunneridae</taxon>
        <taxon>Pentapetalae</taxon>
        <taxon>rosids</taxon>
        <taxon>fabids</taxon>
        <taxon>Fabales</taxon>
        <taxon>Fabaceae</taxon>
        <taxon>Papilionoideae</taxon>
        <taxon>50 kb inversion clade</taxon>
        <taxon>NPAAA clade</taxon>
        <taxon>indigoferoid/millettioid clade</taxon>
        <taxon>Phaseoleae</taxon>
        <taxon>Mucuna</taxon>
    </lineage>
</organism>
<name>A0A371F7V8_MUCPR</name>
<dbReference type="InterPro" id="IPR052035">
    <property type="entry name" value="ZnF_BED_domain_contain"/>
</dbReference>
<dbReference type="GO" id="GO:0005634">
    <property type="term" value="C:nucleus"/>
    <property type="evidence" value="ECO:0007669"/>
    <property type="project" value="UniProtKB-SubCell"/>
</dbReference>
<keyword evidence="2" id="KW-1185">Reference proteome</keyword>
<protein>
    <submittedName>
        <fullName evidence="1">Zinc finger BED domain-containing protein RICESLEEPER 2</fullName>
    </submittedName>
</protein>
<proteinExistence type="predicted"/>
<dbReference type="Proteomes" id="UP000257109">
    <property type="component" value="Unassembled WGS sequence"/>
</dbReference>
<gene>
    <name evidence="1" type="ORF">CR513_45896</name>
</gene>
<evidence type="ECO:0000313" key="2">
    <source>
        <dbReference type="Proteomes" id="UP000257109"/>
    </source>
</evidence>
<feature type="non-terminal residue" evidence="1">
    <location>
        <position position="1"/>
    </location>
</feature>
<dbReference type="InterPro" id="IPR012337">
    <property type="entry name" value="RNaseH-like_sf"/>
</dbReference>
<dbReference type="STRING" id="157652.A0A371F7V8"/>
<dbReference type="PANTHER" id="PTHR46481:SF8">
    <property type="entry name" value="ZINC FINGER BED DOMAIN-CONTAINING PROTEIN RICESLEEPER 1-LIKE"/>
    <property type="match status" value="1"/>
</dbReference>
<dbReference type="GO" id="GO:0008270">
    <property type="term" value="F:zinc ion binding"/>
    <property type="evidence" value="ECO:0007669"/>
    <property type="project" value="UniProtKB-KW"/>
</dbReference>
<sequence>MEISLRSVEHEAFCEFLSIVALSLDFFSCTTLAKMKKFLSQHRHKVCFTTDTWTSSQNLSYIHSGKTMVKMIGHCLRSWGLNRVLTLTVDNASSNDVAIQYLKKWLMSWNNLVMKGDYLHMRCCAHILNLVVKDGFKENIDAILRIRAAVKYIRSSRLSKFKCVEQQNIESKSLACLDV</sequence>
<dbReference type="EMBL" id="QJKJ01010202">
    <property type="protein sequence ID" value="RDX74376.1"/>
    <property type="molecule type" value="Genomic_DNA"/>
</dbReference>
<accession>A0A371F7V8</accession>
<dbReference type="SUPFAM" id="SSF53098">
    <property type="entry name" value="Ribonuclease H-like"/>
    <property type="match status" value="1"/>
</dbReference>
<comment type="caution">
    <text evidence="1">The sequence shown here is derived from an EMBL/GenBank/DDBJ whole genome shotgun (WGS) entry which is preliminary data.</text>
</comment>